<dbReference type="PANTHER" id="PTHR44757:SF2">
    <property type="entry name" value="BIOFILM ARCHITECTURE MAINTENANCE PROTEIN MBAA"/>
    <property type="match status" value="1"/>
</dbReference>
<evidence type="ECO:0000259" key="9">
    <source>
        <dbReference type="PROSITE" id="PS50887"/>
    </source>
</evidence>
<dbReference type="InterPro" id="IPR043128">
    <property type="entry name" value="Rev_trsase/Diguanyl_cyclase"/>
</dbReference>
<dbReference type="CDD" id="cd01948">
    <property type="entry name" value="EAL"/>
    <property type="match status" value="1"/>
</dbReference>
<evidence type="ECO:0000256" key="1">
    <source>
        <dbReference type="ARBA" id="ARBA00004651"/>
    </source>
</evidence>
<dbReference type="NCBIfam" id="TIGR00254">
    <property type="entry name" value="GGDEF"/>
    <property type="match status" value="1"/>
</dbReference>
<evidence type="ECO:0000313" key="11">
    <source>
        <dbReference type="Proteomes" id="UP000005695"/>
    </source>
</evidence>
<dbReference type="InterPro" id="IPR052155">
    <property type="entry name" value="Biofilm_reg_signaling"/>
</dbReference>
<reference evidence="10" key="2">
    <citation type="submission" date="2006-05" db="EMBL/GenBank/DDBJ databases">
        <title>Sequencing of the draft genome and assembly of Desulfuromonas acetoxidans DSM 684.</title>
        <authorList>
            <consortium name="US DOE Joint Genome Institute (JGI-PGF)"/>
            <person name="Copeland A."/>
            <person name="Lucas S."/>
            <person name="Lapidus A."/>
            <person name="Barry K."/>
            <person name="Detter J.C."/>
            <person name="Glavina del Rio T."/>
            <person name="Hammon N."/>
            <person name="Israni S."/>
            <person name="Dalin E."/>
            <person name="Tice H."/>
            <person name="Bruce D."/>
            <person name="Pitluck S."/>
            <person name="Richardson P."/>
        </authorList>
    </citation>
    <scope>NUCLEOTIDE SEQUENCE [LARGE SCALE GENOMIC DNA]</scope>
    <source>
        <strain evidence="10">DSM 684</strain>
    </source>
</reference>
<dbReference type="Pfam" id="PF00563">
    <property type="entry name" value="EAL"/>
    <property type="match status" value="1"/>
</dbReference>
<dbReference type="EMBL" id="AAEW02000010">
    <property type="protein sequence ID" value="EAT15474.1"/>
    <property type="molecule type" value="Genomic_DNA"/>
</dbReference>
<feature type="domain" description="EAL" evidence="7">
    <location>
        <begin position="547"/>
        <end position="801"/>
    </location>
</feature>
<dbReference type="GO" id="GO:0005886">
    <property type="term" value="C:plasma membrane"/>
    <property type="evidence" value="ECO:0007669"/>
    <property type="project" value="UniProtKB-SubCell"/>
</dbReference>
<dbReference type="SUPFAM" id="SSF141868">
    <property type="entry name" value="EAL domain-like"/>
    <property type="match status" value="1"/>
</dbReference>
<keyword evidence="2" id="KW-1003">Cell membrane</keyword>
<dbReference type="InterPro" id="IPR029787">
    <property type="entry name" value="Nucleotide_cyclase"/>
</dbReference>
<dbReference type="InterPro" id="IPR000160">
    <property type="entry name" value="GGDEF_dom"/>
</dbReference>
<dbReference type="SUPFAM" id="SSF103190">
    <property type="entry name" value="Sensory domain-like"/>
    <property type="match status" value="1"/>
</dbReference>
<dbReference type="PROSITE" id="PS50887">
    <property type="entry name" value="GGDEF"/>
    <property type="match status" value="1"/>
</dbReference>
<protein>
    <submittedName>
        <fullName evidence="10">Diguanylate cyclase/phosphodiesterase</fullName>
    </submittedName>
</protein>
<dbReference type="CDD" id="cd01949">
    <property type="entry name" value="GGDEF"/>
    <property type="match status" value="1"/>
</dbReference>
<proteinExistence type="predicted"/>
<evidence type="ECO:0000256" key="2">
    <source>
        <dbReference type="ARBA" id="ARBA00022475"/>
    </source>
</evidence>
<dbReference type="InterPro" id="IPR001633">
    <property type="entry name" value="EAL_dom"/>
</dbReference>
<dbReference type="CDD" id="cd12914">
    <property type="entry name" value="PDC1_DGC_like"/>
    <property type="match status" value="1"/>
</dbReference>
<gene>
    <name evidence="10" type="ORF">Dace_1336</name>
</gene>
<reference evidence="10" key="1">
    <citation type="submission" date="2006-05" db="EMBL/GenBank/DDBJ databases">
        <title>Annotation of the draft genome assembly of Desulfuromonas acetoxidans DSM 684.</title>
        <authorList>
            <consortium name="US DOE Joint Genome Institute (JGI-ORNL)"/>
            <person name="Larimer F."/>
            <person name="Land M."/>
            <person name="Hauser L."/>
        </authorList>
    </citation>
    <scope>NUCLEOTIDE SEQUENCE [LARGE SCALE GENOMIC DNA]</scope>
    <source>
        <strain evidence="10">DSM 684</strain>
    </source>
</reference>
<dbReference type="InterPro" id="IPR033479">
    <property type="entry name" value="dCache_1"/>
</dbReference>
<comment type="caution">
    <text evidence="10">The sequence shown here is derived from an EMBL/GenBank/DDBJ whole genome shotgun (WGS) entry which is preliminary data.</text>
</comment>
<evidence type="ECO:0000259" key="7">
    <source>
        <dbReference type="PROSITE" id="PS50883"/>
    </source>
</evidence>
<dbReference type="OrthoDB" id="9777298at2"/>
<dbReference type="InterPro" id="IPR003660">
    <property type="entry name" value="HAMP_dom"/>
</dbReference>
<evidence type="ECO:0000313" key="10">
    <source>
        <dbReference type="EMBL" id="EAT15474.1"/>
    </source>
</evidence>
<feature type="domain" description="GGDEF" evidence="9">
    <location>
        <begin position="406"/>
        <end position="540"/>
    </location>
</feature>
<dbReference type="Proteomes" id="UP000005695">
    <property type="component" value="Unassembled WGS sequence"/>
</dbReference>
<dbReference type="PROSITE" id="PS50885">
    <property type="entry name" value="HAMP"/>
    <property type="match status" value="1"/>
</dbReference>
<evidence type="ECO:0000259" key="8">
    <source>
        <dbReference type="PROSITE" id="PS50885"/>
    </source>
</evidence>
<dbReference type="RefSeq" id="WP_006000794.1">
    <property type="nucleotide sequence ID" value="NZ_AAEW02000010.1"/>
</dbReference>
<comment type="subcellular location">
    <subcellularLocation>
        <location evidence="1">Cell membrane</location>
        <topology evidence="1">Multi-pass membrane protein</topology>
    </subcellularLocation>
</comment>
<accession>Q1JZ20</accession>
<dbReference type="Gene3D" id="3.20.20.450">
    <property type="entry name" value="EAL domain"/>
    <property type="match status" value="1"/>
</dbReference>
<dbReference type="PANTHER" id="PTHR44757">
    <property type="entry name" value="DIGUANYLATE CYCLASE DGCP"/>
    <property type="match status" value="1"/>
</dbReference>
<keyword evidence="11" id="KW-1185">Reference proteome</keyword>
<name>Q1JZ20_DESA6</name>
<dbReference type="Pfam" id="PF02743">
    <property type="entry name" value="dCache_1"/>
    <property type="match status" value="1"/>
</dbReference>
<keyword evidence="5 6" id="KW-0472">Membrane</keyword>
<evidence type="ECO:0000256" key="6">
    <source>
        <dbReference type="SAM" id="Phobius"/>
    </source>
</evidence>
<feature type="domain" description="HAMP" evidence="8">
    <location>
        <begin position="310"/>
        <end position="363"/>
    </location>
</feature>
<dbReference type="Pfam" id="PF00990">
    <property type="entry name" value="GGDEF"/>
    <property type="match status" value="1"/>
</dbReference>
<feature type="transmembrane region" description="Helical" evidence="6">
    <location>
        <begin position="6"/>
        <end position="29"/>
    </location>
</feature>
<dbReference type="GO" id="GO:0007165">
    <property type="term" value="P:signal transduction"/>
    <property type="evidence" value="ECO:0007669"/>
    <property type="project" value="InterPro"/>
</dbReference>
<dbReference type="FunFam" id="3.20.20.450:FF:000001">
    <property type="entry name" value="Cyclic di-GMP phosphodiesterase yahA"/>
    <property type="match status" value="1"/>
</dbReference>
<dbReference type="AlphaFoldDB" id="Q1JZ20"/>
<dbReference type="InterPro" id="IPR029151">
    <property type="entry name" value="Sensor-like_sf"/>
</dbReference>
<dbReference type="SUPFAM" id="SSF55073">
    <property type="entry name" value="Nucleotide cyclase"/>
    <property type="match status" value="1"/>
</dbReference>
<keyword evidence="3 6" id="KW-0812">Transmembrane</keyword>
<dbReference type="Gene3D" id="3.30.450.20">
    <property type="entry name" value="PAS domain"/>
    <property type="match status" value="1"/>
</dbReference>
<evidence type="ECO:0000256" key="4">
    <source>
        <dbReference type="ARBA" id="ARBA00022989"/>
    </source>
</evidence>
<keyword evidence="4 6" id="KW-1133">Transmembrane helix</keyword>
<evidence type="ECO:0000256" key="3">
    <source>
        <dbReference type="ARBA" id="ARBA00022692"/>
    </source>
</evidence>
<dbReference type="SMART" id="SM00052">
    <property type="entry name" value="EAL"/>
    <property type="match status" value="1"/>
</dbReference>
<evidence type="ECO:0000256" key="5">
    <source>
        <dbReference type="ARBA" id="ARBA00023136"/>
    </source>
</evidence>
<dbReference type="PROSITE" id="PS50883">
    <property type="entry name" value="EAL"/>
    <property type="match status" value="1"/>
</dbReference>
<dbReference type="InterPro" id="IPR035919">
    <property type="entry name" value="EAL_sf"/>
</dbReference>
<organism evidence="10 11">
    <name type="scientific">Desulfuromonas acetoxidans (strain DSM 684 / 11070)</name>
    <dbReference type="NCBI Taxonomy" id="281689"/>
    <lineage>
        <taxon>Bacteria</taxon>
        <taxon>Pseudomonadati</taxon>
        <taxon>Thermodesulfobacteriota</taxon>
        <taxon>Desulfuromonadia</taxon>
        <taxon>Desulfuromonadales</taxon>
        <taxon>Desulfuromonadaceae</taxon>
        <taxon>Desulfuromonas</taxon>
    </lineage>
</organism>
<dbReference type="SMART" id="SM00267">
    <property type="entry name" value="GGDEF"/>
    <property type="match status" value="1"/>
</dbReference>
<sequence length="814" mass="90654">MFRIRAASIGTYLGVLTVVAVLPALVLIIHAGREQRRDAIVQAEHQMTILVRSMVEHQEGEIKAARQTLKTLVQTEAVQSQDPTACKQLFHEIICHSSNLLNITLCNKSGQVVASARPFNAISLADRKHFRDALQKKSFSAGEFIFTRLGDTEPAFPFALPVRNSHNQVKGVLTIVLAVSSFTNLLEHASLPQGSFIAVTDHHGLRLFYHPENSETHPIGQPIAAESWQAAQQARDPGLVSAVASDGRVKRLAFYPMYLNSQTTPYLFMWAGIPEQQILAPANLEWKINLSVMAVVILFSVLLARFFGQYTLVKPLAALAQASHNFGQDQPWQLPSQYCQPAEIEQLSATFTTMTQRLENSRAIQLQSEQRLEHLATHDELTGLANRTLLLDRLDHAIEEGMRQHHAVAVLLIDLDRFQVINDSLGHDQGDRLLCQIGKRLCQHVRSTDTVSRLGGDEFALVLGDLNNEESLIPLMQDLLKEISSPCHIDNHHIVVTASIGISLFPNDGNDSITLLRNADLAMYQSKRHKGDFTFYSSDMNQHAVKILELEKDLRQALERGELLLHYQPKVSLQSGKIVGCEALIRWQHPLRGLVSPADFIPLAEETGLIVPIGTWVLEQACQQAISWQQQQLPTITMAVNLSSRQFRHGNLCDVVDTILETTTLHPDLLDLEITESMIMDDPEGAVQTMIALKERGVLLSLDDFGTGYSSLNYLRRFPVDCLKIDASFIRDVAQDSSSAAVAVSIVDIAHHLGLTTVAEGVETVEQLDFLEKCHCDILQGYLYSRPLPAEDFTSLLRSNLDLKQTLSKKPDRV</sequence>
<dbReference type="Gene3D" id="3.30.70.270">
    <property type="match status" value="1"/>
</dbReference>